<dbReference type="Proteomes" id="UP000192042">
    <property type="component" value="Chromosome I"/>
</dbReference>
<sequence>MVQFDAEARNIHDQVVSLAQPKRKIFIEFRQASSEACWEHRKQRFCFSQSVHTGLHFLKIHCLLLEVVVFINYML</sequence>
<dbReference type="AlphaFoldDB" id="A0A1W1IAB6"/>
<name>A0A1W1IAB6_9BACT</name>
<keyword evidence="2" id="KW-1185">Reference proteome</keyword>
<evidence type="ECO:0000313" key="1">
    <source>
        <dbReference type="EMBL" id="SLM49964.1"/>
    </source>
</evidence>
<organism evidence="1 2">
    <name type="scientific">Nitrospira japonica</name>
    <dbReference type="NCBI Taxonomy" id="1325564"/>
    <lineage>
        <taxon>Bacteria</taxon>
        <taxon>Pseudomonadati</taxon>
        <taxon>Nitrospirota</taxon>
        <taxon>Nitrospiria</taxon>
        <taxon>Nitrospirales</taxon>
        <taxon>Nitrospiraceae</taxon>
        <taxon>Nitrospira</taxon>
    </lineage>
</organism>
<proteinExistence type="predicted"/>
<dbReference type="KEGG" id="nja:NSJP_3797"/>
<accession>A0A1W1IAB6</accession>
<evidence type="ECO:0000313" key="2">
    <source>
        <dbReference type="Proteomes" id="UP000192042"/>
    </source>
</evidence>
<dbReference type="EMBL" id="LT828648">
    <property type="protein sequence ID" value="SLM49964.1"/>
    <property type="molecule type" value="Genomic_DNA"/>
</dbReference>
<reference evidence="1 2" key="1">
    <citation type="submission" date="2017-03" db="EMBL/GenBank/DDBJ databases">
        <authorList>
            <person name="Afonso C.L."/>
            <person name="Miller P.J."/>
            <person name="Scott M.A."/>
            <person name="Spackman E."/>
            <person name="Goraichik I."/>
            <person name="Dimitrov K.M."/>
            <person name="Suarez D.L."/>
            <person name="Swayne D.E."/>
        </authorList>
    </citation>
    <scope>NUCLEOTIDE SEQUENCE [LARGE SCALE GENOMIC DNA]</scope>
    <source>
        <strain evidence="1">Genome sequencing of Nitrospira japonica strain NJ11</strain>
    </source>
</reference>
<gene>
    <name evidence="1" type="ORF">NSJP_3797</name>
</gene>
<protein>
    <submittedName>
        <fullName evidence="1">Uncharacterized protein</fullName>
    </submittedName>
</protein>